<proteinExistence type="predicted"/>
<feature type="region of interest" description="Disordered" evidence="1">
    <location>
        <begin position="155"/>
        <end position="176"/>
    </location>
</feature>
<evidence type="ECO:0000313" key="3">
    <source>
        <dbReference type="Proteomes" id="UP000886523"/>
    </source>
</evidence>
<comment type="caution">
    <text evidence="2">The sequence shown here is derived from an EMBL/GenBank/DDBJ whole genome shotgun (WGS) entry which is preliminary data.</text>
</comment>
<dbReference type="Proteomes" id="UP000886523">
    <property type="component" value="Unassembled WGS sequence"/>
</dbReference>
<organism evidence="2 3">
    <name type="scientific">Hydnum rufescens UP504</name>
    <dbReference type="NCBI Taxonomy" id="1448309"/>
    <lineage>
        <taxon>Eukaryota</taxon>
        <taxon>Fungi</taxon>
        <taxon>Dikarya</taxon>
        <taxon>Basidiomycota</taxon>
        <taxon>Agaricomycotina</taxon>
        <taxon>Agaricomycetes</taxon>
        <taxon>Cantharellales</taxon>
        <taxon>Hydnaceae</taxon>
        <taxon>Hydnum</taxon>
    </lineage>
</organism>
<keyword evidence="3" id="KW-1185">Reference proteome</keyword>
<protein>
    <submittedName>
        <fullName evidence="2">Uncharacterized protein</fullName>
    </submittedName>
</protein>
<name>A0A9P6B343_9AGAM</name>
<sequence length="204" mass="23556">MQPTQLPRLIIPSEPWIPVESPARISRKRRINDLVSEGHGFSMHDDADELRCPYRPAPHTFRRPVSSRWRQESILISGFARPPYANVVWNWLVDTGILAPHEIQRIFPHRDKFERRRFAIAVQLQTPDIARRIHHSQPSRLFDGVVILSMSRLRDPDSSMDWTPSRSQSPDSSIEVDGMEVDRPFLPSIHRLDGDASMESDIVP</sequence>
<reference evidence="2" key="1">
    <citation type="journal article" date="2020" name="Nat. Commun.">
        <title>Large-scale genome sequencing of mycorrhizal fungi provides insights into the early evolution of symbiotic traits.</title>
        <authorList>
            <person name="Miyauchi S."/>
            <person name="Kiss E."/>
            <person name="Kuo A."/>
            <person name="Drula E."/>
            <person name="Kohler A."/>
            <person name="Sanchez-Garcia M."/>
            <person name="Morin E."/>
            <person name="Andreopoulos B."/>
            <person name="Barry K.W."/>
            <person name="Bonito G."/>
            <person name="Buee M."/>
            <person name="Carver A."/>
            <person name="Chen C."/>
            <person name="Cichocki N."/>
            <person name="Clum A."/>
            <person name="Culley D."/>
            <person name="Crous P.W."/>
            <person name="Fauchery L."/>
            <person name="Girlanda M."/>
            <person name="Hayes R.D."/>
            <person name="Keri Z."/>
            <person name="LaButti K."/>
            <person name="Lipzen A."/>
            <person name="Lombard V."/>
            <person name="Magnuson J."/>
            <person name="Maillard F."/>
            <person name="Murat C."/>
            <person name="Nolan M."/>
            <person name="Ohm R.A."/>
            <person name="Pangilinan J."/>
            <person name="Pereira M.F."/>
            <person name="Perotto S."/>
            <person name="Peter M."/>
            <person name="Pfister S."/>
            <person name="Riley R."/>
            <person name="Sitrit Y."/>
            <person name="Stielow J.B."/>
            <person name="Szollosi G."/>
            <person name="Zifcakova L."/>
            <person name="Stursova M."/>
            <person name="Spatafora J.W."/>
            <person name="Tedersoo L."/>
            <person name="Vaario L.M."/>
            <person name="Yamada A."/>
            <person name="Yan M."/>
            <person name="Wang P."/>
            <person name="Xu J."/>
            <person name="Bruns T."/>
            <person name="Baldrian P."/>
            <person name="Vilgalys R."/>
            <person name="Dunand C."/>
            <person name="Henrissat B."/>
            <person name="Grigoriev I.V."/>
            <person name="Hibbett D."/>
            <person name="Nagy L.G."/>
            <person name="Martin F.M."/>
        </authorList>
    </citation>
    <scope>NUCLEOTIDE SEQUENCE</scope>
    <source>
        <strain evidence="2">UP504</strain>
    </source>
</reference>
<gene>
    <name evidence="2" type="ORF">BS47DRAFT_1340457</name>
</gene>
<accession>A0A9P6B343</accession>
<dbReference type="AlphaFoldDB" id="A0A9P6B343"/>
<dbReference type="EMBL" id="MU128936">
    <property type="protein sequence ID" value="KAF9516843.1"/>
    <property type="molecule type" value="Genomic_DNA"/>
</dbReference>
<feature type="compositionally biased region" description="Polar residues" evidence="1">
    <location>
        <begin position="160"/>
        <end position="172"/>
    </location>
</feature>
<evidence type="ECO:0000313" key="2">
    <source>
        <dbReference type="EMBL" id="KAF9516843.1"/>
    </source>
</evidence>
<evidence type="ECO:0000256" key="1">
    <source>
        <dbReference type="SAM" id="MobiDB-lite"/>
    </source>
</evidence>